<feature type="chain" id="PRO_5039479619" description="Lipoprotein" evidence="1">
    <location>
        <begin position="22"/>
        <end position="140"/>
    </location>
</feature>
<evidence type="ECO:0008006" key="4">
    <source>
        <dbReference type="Google" id="ProtNLM"/>
    </source>
</evidence>
<accession>A0A7W4V2K0</accession>
<keyword evidence="3" id="KW-1185">Reference proteome</keyword>
<proteinExistence type="predicted"/>
<gene>
    <name evidence="2" type="ORF">FHX49_001273</name>
</gene>
<dbReference type="Proteomes" id="UP000529310">
    <property type="component" value="Unassembled WGS sequence"/>
</dbReference>
<evidence type="ECO:0000313" key="2">
    <source>
        <dbReference type="EMBL" id="MBB2975706.1"/>
    </source>
</evidence>
<dbReference type="EMBL" id="JACHWQ010000003">
    <property type="protein sequence ID" value="MBB2975706.1"/>
    <property type="molecule type" value="Genomic_DNA"/>
</dbReference>
<comment type="caution">
    <text evidence="2">The sequence shown here is derived from an EMBL/GenBank/DDBJ whole genome shotgun (WGS) entry which is preliminary data.</text>
</comment>
<dbReference type="RefSeq" id="WP_165140920.1">
    <property type="nucleotide sequence ID" value="NZ_CP049255.1"/>
</dbReference>
<dbReference type="AlphaFoldDB" id="A0A7W4V2K0"/>
<dbReference type="PROSITE" id="PS51257">
    <property type="entry name" value="PROKAR_LIPOPROTEIN"/>
    <property type="match status" value="1"/>
</dbReference>
<keyword evidence="1" id="KW-0732">Signal</keyword>
<sequence>MKFRRRFLAVGIAALAGITMAGCALINGPADRTDDFVAAGQKCTGSWSLGDLREGTDPEAQTVAELALAEAEVTPETLASATSLLEFSKSDYERERTSEAELHSEAYMLTVTLHVKDKLEAAGYPDTDRVIEVWSKHSCS</sequence>
<evidence type="ECO:0000256" key="1">
    <source>
        <dbReference type="SAM" id="SignalP"/>
    </source>
</evidence>
<evidence type="ECO:0000313" key="3">
    <source>
        <dbReference type="Proteomes" id="UP000529310"/>
    </source>
</evidence>
<organism evidence="2 3">
    <name type="scientific">Microbacterium endophyticum</name>
    <dbReference type="NCBI Taxonomy" id="1526412"/>
    <lineage>
        <taxon>Bacteria</taxon>
        <taxon>Bacillati</taxon>
        <taxon>Actinomycetota</taxon>
        <taxon>Actinomycetes</taxon>
        <taxon>Micrococcales</taxon>
        <taxon>Microbacteriaceae</taxon>
        <taxon>Microbacterium</taxon>
    </lineage>
</organism>
<reference evidence="2 3" key="1">
    <citation type="submission" date="2020-08" db="EMBL/GenBank/DDBJ databases">
        <title>Sequencing the genomes of 1000 actinobacteria strains.</title>
        <authorList>
            <person name="Klenk H.-P."/>
        </authorList>
    </citation>
    <scope>NUCLEOTIDE SEQUENCE [LARGE SCALE GENOMIC DNA]</scope>
    <source>
        <strain evidence="2 3">DSM 27099</strain>
    </source>
</reference>
<protein>
    <recommendedName>
        <fullName evidence="4">Lipoprotein</fullName>
    </recommendedName>
</protein>
<name>A0A7W4V2K0_9MICO</name>
<feature type="signal peptide" evidence="1">
    <location>
        <begin position="1"/>
        <end position="21"/>
    </location>
</feature>